<dbReference type="PANTHER" id="PTHR36570">
    <property type="entry name" value="DISULFIDE BOND FORMATION PROTEIN B"/>
    <property type="match status" value="1"/>
</dbReference>
<feature type="topological domain" description="Cytoplasmic" evidence="14">
    <location>
        <begin position="165"/>
        <end position="173"/>
    </location>
</feature>
<keyword evidence="16" id="KW-0808">Transferase</keyword>
<evidence type="ECO:0000313" key="17">
    <source>
        <dbReference type="Proteomes" id="UP000027215"/>
    </source>
</evidence>
<comment type="caution">
    <text evidence="14">Lacks conserved residue(s) required for the propagation of feature annotation.</text>
</comment>
<keyword evidence="9 14" id="KW-0560">Oxidoreductase</keyword>
<evidence type="ECO:0000256" key="12">
    <source>
        <dbReference type="ARBA" id="ARBA00023186"/>
    </source>
</evidence>
<evidence type="ECO:0000256" key="15">
    <source>
        <dbReference type="SAM" id="Phobius"/>
    </source>
</evidence>
<keyword evidence="6 14" id="KW-0812">Transmembrane</keyword>
<evidence type="ECO:0000256" key="7">
    <source>
        <dbReference type="ARBA" id="ARBA00022982"/>
    </source>
</evidence>
<comment type="function">
    <text evidence="14">Required for disulfide bond formation in some periplasmic proteins. Acts by oxidizing the DsbA protein.</text>
</comment>
<evidence type="ECO:0000256" key="11">
    <source>
        <dbReference type="ARBA" id="ARBA00023157"/>
    </source>
</evidence>
<feature type="topological domain" description="Periplasmic" evidence="14">
    <location>
        <begin position="29"/>
        <end position="46"/>
    </location>
</feature>
<dbReference type="NCBIfam" id="NF003354">
    <property type="entry name" value="PRK04388.1"/>
    <property type="match status" value="1"/>
</dbReference>
<feature type="topological domain" description="Cytoplasmic" evidence="14">
    <location>
        <begin position="1"/>
        <end position="11"/>
    </location>
</feature>
<dbReference type="GO" id="GO:0015035">
    <property type="term" value="F:protein-disulfide reductase activity"/>
    <property type="evidence" value="ECO:0007669"/>
    <property type="project" value="UniProtKB-UniRule"/>
</dbReference>
<evidence type="ECO:0000256" key="9">
    <source>
        <dbReference type="ARBA" id="ARBA00023002"/>
    </source>
</evidence>
<dbReference type="InterPro" id="IPR022920">
    <property type="entry name" value="Disulphide_bond_form_DsbB"/>
</dbReference>
<keyword evidence="11 14" id="KW-1015">Disulfide bond</keyword>
<reference evidence="16 17" key="1">
    <citation type="submission" date="2013-08" db="EMBL/GenBank/DDBJ databases">
        <authorList>
            <person name="Stouthamer R."/>
            <person name="Nunney L."/>
        </authorList>
    </citation>
    <scope>NUCLEOTIDE SEQUENCE [LARGE SCALE GENOMIC DNA]</scope>
    <source>
        <strain evidence="17">ann-1</strain>
    </source>
</reference>
<gene>
    <name evidence="14" type="primary">dsbB</name>
    <name evidence="16" type="ORF">D934_08705</name>
</gene>
<dbReference type="InterPro" id="IPR003752">
    <property type="entry name" value="DiS_bond_form_DsbB/BdbC"/>
</dbReference>
<evidence type="ECO:0000256" key="2">
    <source>
        <dbReference type="ARBA" id="ARBA00008823"/>
    </source>
</evidence>
<dbReference type="GO" id="GO:0005886">
    <property type="term" value="C:plasma membrane"/>
    <property type="evidence" value="ECO:0007669"/>
    <property type="project" value="UniProtKB-SubCell"/>
</dbReference>
<evidence type="ECO:0000256" key="4">
    <source>
        <dbReference type="ARBA" id="ARBA00022475"/>
    </source>
</evidence>
<comment type="similarity">
    <text evidence="2 14">Belongs to the DsbB family.</text>
</comment>
<keyword evidence="5" id="KW-0997">Cell inner membrane</keyword>
<dbReference type="PANTHER" id="PTHR36570:SF3">
    <property type="entry name" value="DISULFIDE BOND FORMATION PROTEIN B"/>
    <property type="match status" value="1"/>
</dbReference>
<feature type="transmembrane region" description="Helical" evidence="15">
    <location>
        <begin position="42"/>
        <end position="61"/>
    </location>
</feature>
<comment type="subcellular location">
    <subcellularLocation>
        <location evidence="1">Cell inner membrane</location>
        <topology evidence="1">Multi-pass membrane protein</topology>
    </subcellularLocation>
    <subcellularLocation>
        <location evidence="14">Cell membrane</location>
        <topology evidence="14">Multi-pass membrane protein</topology>
    </subcellularLocation>
</comment>
<dbReference type="Proteomes" id="UP000027215">
    <property type="component" value="Chromosome"/>
</dbReference>
<keyword evidence="13 14" id="KW-0676">Redox-active center</keyword>
<evidence type="ECO:0000256" key="1">
    <source>
        <dbReference type="ARBA" id="ARBA00004429"/>
    </source>
</evidence>
<dbReference type="PATRIC" id="fig|155920.8.peg.2014"/>
<evidence type="ECO:0000256" key="14">
    <source>
        <dbReference type="HAMAP-Rule" id="MF_00286"/>
    </source>
</evidence>
<dbReference type="SUPFAM" id="SSF158442">
    <property type="entry name" value="DsbB-like"/>
    <property type="match status" value="1"/>
</dbReference>
<proteinExistence type="inferred from homology"/>
<dbReference type="RefSeq" id="WP_020851646.1">
    <property type="nucleotide sequence ID" value="NZ_CP006696.1"/>
</dbReference>
<keyword evidence="3 14" id="KW-0813">Transport</keyword>
<feature type="transmembrane region" description="Helical" evidence="15">
    <location>
        <begin position="73"/>
        <end position="92"/>
    </location>
</feature>
<keyword evidence="4 14" id="KW-1003">Cell membrane</keyword>
<dbReference type="InterPro" id="IPR023380">
    <property type="entry name" value="DsbB-like_sf"/>
</dbReference>
<evidence type="ECO:0000256" key="10">
    <source>
        <dbReference type="ARBA" id="ARBA00023136"/>
    </source>
</evidence>
<keyword evidence="8 14" id="KW-1133">Transmembrane helix</keyword>
<organism evidence="16 17">
    <name type="scientific">Xylella fastidiosa subsp. sandyi Ann-1</name>
    <dbReference type="NCBI Taxonomy" id="155920"/>
    <lineage>
        <taxon>Bacteria</taxon>
        <taxon>Pseudomonadati</taxon>
        <taxon>Pseudomonadota</taxon>
        <taxon>Gammaproteobacteria</taxon>
        <taxon>Lysobacterales</taxon>
        <taxon>Lysobacteraceae</taxon>
        <taxon>Xylella</taxon>
    </lineage>
</organism>
<evidence type="ECO:0000256" key="6">
    <source>
        <dbReference type="ARBA" id="ARBA00022692"/>
    </source>
</evidence>
<dbReference type="KEGG" id="xfs:D934_08705"/>
<dbReference type="GO" id="GO:0009055">
    <property type="term" value="F:electron transfer activity"/>
    <property type="evidence" value="ECO:0007669"/>
    <property type="project" value="UniProtKB-UniRule"/>
</dbReference>
<dbReference type="GO" id="GO:0016740">
    <property type="term" value="F:transferase activity"/>
    <property type="evidence" value="ECO:0007669"/>
    <property type="project" value="UniProtKB-KW"/>
</dbReference>
<sequence length="173" mass="19273">MNALQWSFRAQCLTGFLFCTGLLAYAIFLQLHQGLEPCPLCIFQRIAFAVLGILFLIAGLYNSSNVYTRKAYGLLIFLTAIIGTGIAGRHVWVQLMPHNTISSCGSPLSFLSETMGPFEVFRTVLTGTSDCGNIDWRFLGLSMPMWSMFWFVALALLGLLVGFKAERRKPLFS</sequence>
<accession>A0A060H0G1</accession>
<keyword evidence="12 14" id="KW-0143">Chaperone</keyword>
<dbReference type="Pfam" id="PF02600">
    <property type="entry name" value="DsbB"/>
    <property type="match status" value="1"/>
</dbReference>
<evidence type="ECO:0000256" key="13">
    <source>
        <dbReference type="ARBA" id="ARBA00023284"/>
    </source>
</evidence>
<evidence type="ECO:0000313" key="16">
    <source>
        <dbReference type="EMBL" id="AIC10254.1"/>
    </source>
</evidence>
<dbReference type="AlphaFoldDB" id="A0A060H0G1"/>
<feature type="transmembrane region" description="Helical" evidence="15">
    <location>
        <begin position="145"/>
        <end position="163"/>
    </location>
</feature>
<feature type="transmembrane region" description="Helical" evidence="15">
    <location>
        <begin position="12"/>
        <end position="30"/>
    </location>
</feature>
<keyword evidence="7 14" id="KW-0249">Electron transport</keyword>
<dbReference type="Gene3D" id="1.20.1550.10">
    <property type="entry name" value="DsbB-like"/>
    <property type="match status" value="1"/>
</dbReference>
<keyword evidence="10 14" id="KW-0472">Membrane</keyword>
<feature type="disulfide bond" description="Redox-active" evidence="14">
    <location>
        <begin position="38"/>
        <end position="41"/>
    </location>
</feature>
<dbReference type="EMBL" id="CP006696">
    <property type="protein sequence ID" value="AIC10254.1"/>
    <property type="molecule type" value="Genomic_DNA"/>
</dbReference>
<name>A0A060H0G1_XYLFS</name>
<dbReference type="HAMAP" id="MF_00286">
    <property type="entry name" value="DsbB"/>
    <property type="match status" value="1"/>
</dbReference>
<dbReference type="HOGENOM" id="CLU_098660_1_1_6"/>
<dbReference type="GO" id="GO:0006457">
    <property type="term" value="P:protein folding"/>
    <property type="evidence" value="ECO:0007669"/>
    <property type="project" value="InterPro"/>
</dbReference>
<evidence type="ECO:0000256" key="5">
    <source>
        <dbReference type="ARBA" id="ARBA00022519"/>
    </source>
</evidence>
<evidence type="ECO:0000256" key="3">
    <source>
        <dbReference type="ARBA" id="ARBA00022448"/>
    </source>
</evidence>
<protein>
    <recommendedName>
        <fullName evidence="14">Disulfide bond formation protein B</fullName>
    </recommendedName>
    <alternativeName>
        <fullName evidence="14">Disulfide oxidoreductase</fullName>
    </alternativeName>
</protein>
<dbReference type="InterPro" id="IPR050183">
    <property type="entry name" value="DsbB"/>
</dbReference>
<evidence type="ECO:0000256" key="8">
    <source>
        <dbReference type="ARBA" id="ARBA00022989"/>
    </source>
</evidence>